<name>A0A5J4KMA3_9CHLR</name>
<accession>A0A5J4KMA3</accession>
<dbReference type="AlphaFoldDB" id="A0A5J4KMA3"/>
<organism evidence="1 2">
    <name type="scientific">Dictyobacter vulcani</name>
    <dbReference type="NCBI Taxonomy" id="2607529"/>
    <lineage>
        <taxon>Bacteria</taxon>
        <taxon>Bacillati</taxon>
        <taxon>Chloroflexota</taxon>
        <taxon>Ktedonobacteria</taxon>
        <taxon>Ktedonobacterales</taxon>
        <taxon>Dictyobacteraceae</taxon>
        <taxon>Dictyobacter</taxon>
    </lineage>
</organism>
<evidence type="ECO:0000313" key="1">
    <source>
        <dbReference type="EMBL" id="GER90504.1"/>
    </source>
</evidence>
<keyword evidence="2" id="KW-1185">Reference proteome</keyword>
<evidence type="ECO:0000313" key="2">
    <source>
        <dbReference type="Proteomes" id="UP000326912"/>
    </source>
</evidence>
<comment type="caution">
    <text evidence="1">The sequence shown here is derived from an EMBL/GenBank/DDBJ whole genome shotgun (WGS) entry which is preliminary data.</text>
</comment>
<reference evidence="1 2" key="1">
    <citation type="submission" date="2019-10" db="EMBL/GenBank/DDBJ databases">
        <title>Dictyobacter vulcani sp. nov., within the class Ktedonobacteria, isolated from soil of volcanic Mt. Zao.</title>
        <authorList>
            <person name="Zheng Y."/>
            <person name="Wang C.M."/>
            <person name="Sakai Y."/>
            <person name="Abe K."/>
            <person name="Yokota A."/>
            <person name="Yabe S."/>
        </authorList>
    </citation>
    <scope>NUCLEOTIDE SEQUENCE [LARGE SCALE GENOMIC DNA]</scope>
    <source>
        <strain evidence="1 2">W12</strain>
    </source>
</reference>
<dbReference type="EMBL" id="BKZW01000002">
    <property type="protein sequence ID" value="GER90504.1"/>
    <property type="molecule type" value="Genomic_DNA"/>
</dbReference>
<gene>
    <name evidence="1" type="ORF">KDW_46660</name>
</gene>
<protein>
    <submittedName>
        <fullName evidence="1">Uncharacterized protein</fullName>
    </submittedName>
</protein>
<sequence length="93" mass="10510">MLTAHQESALADGEFGVSPDAYKLWFLLLEDIAMTLCAHRLHRRPLLSLMTNILSLIQADRTFPRLLLAGCELGTTGDTNPMLHKYFSFLNVY</sequence>
<dbReference type="Proteomes" id="UP000326912">
    <property type="component" value="Unassembled WGS sequence"/>
</dbReference>
<proteinExistence type="predicted"/>